<evidence type="ECO:0000313" key="1">
    <source>
        <dbReference type="EMBL" id="ALP95106.1"/>
    </source>
</evidence>
<dbReference type="KEGG" id="ibu:IB211_02715c"/>
<sequence>MKRADIIANKTTTEKTELYCHIISEKCVTYSLIISEKCDTLFMQ</sequence>
<accession>A0A0S2W783</accession>
<evidence type="ECO:0000313" key="2">
    <source>
        <dbReference type="Proteomes" id="UP000064844"/>
    </source>
</evidence>
<proteinExistence type="predicted"/>
<dbReference type="STRING" id="1297617.IB211_02715c"/>
<reference evidence="2" key="2">
    <citation type="submission" date="2015-04" db="EMBL/GenBank/DDBJ databases">
        <title>A butyrogenic pathway from the amino acid lysine in a human gut commensal.</title>
        <authorList>
            <person name="de Vos W.M."/>
            <person name="Bui N.T.P."/>
            <person name="Plugge C.M."/>
            <person name="Ritari J."/>
        </authorList>
    </citation>
    <scope>NUCLEOTIDE SEQUENCE [LARGE SCALE GENOMIC DNA]</scope>
    <source>
        <strain evidence="2">AF211</strain>
    </source>
</reference>
<keyword evidence="2" id="KW-1185">Reference proteome</keyword>
<reference evidence="1 2" key="1">
    <citation type="journal article" date="2015" name="Nat. Commun.">
        <title>Production of butyrate from lysine and the Amadori product fructoselysine by a human gut commensal.</title>
        <authorList>
            <person name="Bui T.P."/>
            <person name="Ritari J."/>
            <person name="Boeren S."/>
            <person name="de Waard P."/>
            <person name="Plugge C.M."/>
            <person name="de Vos W.M."/>
        </authorList>
    </citation>
    <scope>NUCLEOTIDE SEQUENCE [LARGE SCALE GENOMIC DNA]</scope>
    <source>
        <strain evidence="1 2">AF211</strain>
    </source>
</reference>
<name>A0A0S2W783_9FIRM</name>
<dbReference type="AlphaFoldDB" id="A0A0S2W783"/>
<organism evidence="1 2">
    <name type="scientific">Intestinimonas butyriciproducens</name>
    <dbReference type="NCBI Taxonomy" id="1297617"/>
    <lineage>
        <taxon>Bacteria</taxon>
        <taxon>Bacillati</taxon>
        <taxon>Bacillota</taxon>
        <taxon>Clostridia</taxon>
        <taxon>Eubacteriales</taxon>
        <taxon>Intestinimonas</taxon>
    </lineage>
</organism>
<dbReference type="Proteomes" id="UP000064844">
    <property type="component" value="Chromosome"/>
</dbReference>
<dbReference type="EMBL" id="CP011307">
    <property type="protein sequence ID" value="ALP95106.1"/>
    <property type="molecule type" value="Genomic_DNA"/>
</dbReference>
<protein>
    <submittedName>
        <fullName evidence="1">Uncharacterized protein</fullName>
    </submittedName>
</protein>
<gene>
    <name evidence="1" type="ORF">IB211_02715c</name>
</gene>